<evidence type="ECO:0000313" key="4">
    <source>
        <dbReference type="Proteomes" id="UP000700596"/>
    </source>
</evidence>
<dbReference type="Proteomes" id="UP000700596">
    <property type="component" value="Unassembled WGS sequence"/>
</dbReference>
<keyword evidence="4" id="KW-1185">Reference proteome</keyword>
<evidence type="ECO:0000259" key="1">
    <source>
        <dbReference type="Pfam" id="PF13409"/>
    </source>
</evidence>
<evidence type="ECO:0000259" key="2">
    <source>
        <dbReference type="Pfam" id="PF22041"/>
    </source>
</evidence>
<evidence type="ECO:0000313" key="3">
    <source>
        <dbReference type="EMBL" id="KAH7114486.1"/>
    </source>
</evidence>
<reference evidence="3" key="1">
    <citation type="journal article" date="2021" name="Nat. Commun.">
        <title>Genetic determinants of endophytism in the Arabidopsis root mycobiome.</title>
        <authorList>
            <person name="Mesny F."/>
            <person name="Miyauchi S."/>
            <person name="Thiergart T."/>
            <person name="Pickel B."/>
            <person name="Atanasova L."/>
            <person name="Karlsson M."/>
            <person name="Huettel B."/>
            <person name="Barry K.W."/>
            <person name="Haridas S."/>
            <person name="Chen C."/>
            <person name="Bauer D."/>
            <person name="Andreopoulos W."/>
            <person name="Pangilinan J."/>
            <person name="LaButti K."/>
            <person name="Riley R."/>
            <person name="Lipzen A."/>
            <person name="Clum A."/>
            <person name="Drula E."/>
            <person name="Henrissat B."/>
            <person name="Kohler A."/>
            <person name="Grigoriev I.V."/>
            <person name="Martin F.M."/>
            <person name="Hacquard S."/>
        </authorList>
    </citation>
    <scope>NUCLEOTIDE SEQUENCE</scope>
    <source>
        <strain evidence="3">MPI-CAGE-CH-0243</strain>
    </source>
</reference>
<sequence length="234" mass="27242">MAPVILYDIPTKAPTKAWSLNPWKTRLVLNYKVIDYKTEWVEYPDLKTTFKDLGLPPNDKNDPEYYMDYTSPAVKFEDGTLVMNSWKIAPEIEKRYPSPSLHLDEPVNVQVRDNVEELLQTLTANVIPKIATNVLTEPSKLYFERTRAEMSGLALDRWEAERGGEKCWNEVKKPAQETAELLRKNEVSYADFIFVSFLHFLKCLGENYFERFVSLDPAFANVYDASEKWLKRDD</sequence>
<comment type="caution">
    <text evidence="3">The sequence shown here is derived from an EMBL/GenBank/DDBJ whole genome shotgun (WGS) entry which is preliminary data.</text>
</comment>
<gene>
    <name evidence="3" type="ORF">B0J11DRAFT_553766</name>
</gene>
<dbReference type="InterPro" id="IPR054416">
    <property type="entry name" value="GST_UstS-like_C"/>
</dbReference>
<proteinExistence type="predicted"/>
<dbReference type="Gene3D" id="1.20.1050.10">
    <property type="match status" value="1"/>
</dbReference>
<protein>
    <submittedName>
        <fullName evidence="3">Glutathione S-transferase-like protein</fullName>
    </submittedName>
</protein>
<dbReference type="Gene3D" id="3.40.30.10">
    <property type="entry name" value="Glutaredoxin"/>
    <property type="match status" value="1"/>
</dbReference>
<organism evidence="3 4">
    <name type="scientific">Dendryphion nanum</name>
    <dbReference type="NCBI Taxonomy" id="256645"/>
    <lineage>
        <taxon>Eukaryota</taxon>
        <taxon>Fungi</taxon>
        <taxon>Dikarya</taxon>
        <taxon>Ascomycota</taxon>
        <taxon>Pezizomycotina</taxon>
        <taxon>Dothideomycetes</taxon>
        <taxon>Pleosporomycetidae</taxon>
        <taxon>Pleosporales</taxon>
        <taxon>Torulaceae</taxon>
        <taxon>Dendryphion</taxon>
    </lineage>
</organism>
<dbReference type="Pfam" id="PF13409">
    <property type="entry name" value="GST_N_2"/>
    <property type="match status" value="1"/>
</dbReference>
<dbReference type="Pfam" id="PF22041">
    <property type="entry name" value="GST_C_7"/>
    <property type="match status" value="1"/>
</dbReference>
<dbReference type="AlphaFoldDB" id="A0A9P9D880"/>
<dbReference type="InterPro" id="IPR004045">
    <property type="entry name" value="Glutathione_S-Trfase_N"/>
</dbReference>
<name>A0A9P9D880_9PLEO</name>
<feature type="domain" description="GST N-terminal" evidence="1">
    <location>
        <begin position="18"/>
        <end position="94"/>
    </location>
</feature>
<accession>A0A9P9D880</accession>
<dbReference type="OrthoDB" id="4951845at2759"/>
<dbReference type="EMBL" id="JAGMWT010000017">
    <property type="protein sequence ID" value="KAH7114486.1"/>
    <property type="molecule type" value="Genomic_DNA"/>
</dbReference>
<feature type="domain" description="Glutathione S-transferase UstS-like C-terminal" evidence="2">
    <location>
        <begin position="117"/>
        <end position="204"/>
    </location>
</feature>